<accession>A0A6G0YLZ9</accession>
<dbReference type="AlphaFoldDB" id="A0A6G0YLZ9"/>
<evidence type="ECO:0000256" key="1">
    <source>
        <dbReference type="SAM" id="Phobius"/>
    </source>
</evidence>
<feature type="non-terminal residue" evidence="2">
    <location>
        <position position="221"/>
    </location>
</feature>
<feature type="transmembrane region" description="Helical" evidence="1">
    <location>
        <begin position="12"/>
        <end position="33"/>
    </location>
</feature>
<name>A0A6G0YLZ9_APHCR</name>
<keyword evidence="1" id="KW-0812">Transmembrane</keyword>
<keyword evidence="1" id="KW-0472">Membrane</keyword>
<protein>
    <submittedName>
        <fullName evidence="2">Sec23 trunk domain-containing protein</fullName>
    </submittedName>
</protein>
<comment type="caution">
    <text evidence="2">The sequence shown here is derived from an EMBL/GenBank/DDBJ whole genome shotgun (WGS) entry which is preliminary data.</text>
</comment>
<proteinExistence type="predicted"/>
<reference evidence="2 3" key="1">
    <citation type="submission" date="2019-08" db="EMBL/GenBank/DDBJ databases">
        <title>Whole genome of Aphis craccivora.</title>
        <authorList>
            <person name="Voronova N.V."/>
            <person name="Shulinski R.S."/>
            <person name="Bandarenka Y.V."/>
            <person name="Zhorov D.G."/>
            <person name="Warner D."/>
        </authorList>
    </citation>
    <scope>NUCLEOTIDE SEQUENCE [LARGE SCALE GENOMIC DNA]</scope>
    <source>
        <strain evidence="2">180601</strain>
        <tissue evidence="2">Whole Body</tissue>
    </source>
</reference>
<keyword evidence="3" id="KW-1185">Reference proteome</keyword>
<sequence>GFFTFIDHIYIFLAGKWVPLCCTLGAVWITIYYRKLKLWKILIIYEELCIKFPKHFIRNLHKHLVKISSIYSDYFLNYNHTKKSILSKTGFAVFPDAFENYWTFFTFDHLKHQLDSLSYQKQISFFKIEALLLLQNVVTDQKKKHIIVKSIHSSLRSEPKTTYYNHCYFNQRFRLLNFGEYKTIQEIKNVRCKLDYHLKICQAKIVFKTTKLQNVLVVAKL</sequence>
<gene>
    <name evidence="2" type="ORF">FWK35_00014524</name>
</gene>
<evidence type="ECO:0000313" key="3">
    <source>
        <dbReference type="Proteomes" id="UP000478052"/>
    </source>
</evidence>
<dbReference type="Proteomes" id="UP000478052">
    <property type="component" value="Unassembled WGS sequence"/>
</dbReference>
<dbReference type="EMBL" id="VUJU01003280">
    <property type="protein sequence ID" value="KAF0758492.1"/>
    <property type="molecule type" value="Genomic_DNA"/>
</dbReference>
<feature type="non-terminal residue" evidence="2">
    <location>
        <position position="1"/>
    </location>
</feature>
<keyword evidence="1" id="KW-1133">Transmembrane helix</keyword>
<evidence type="ECO:0000313" key="2">
    <source>
        <dbReference type="EMBL" id="KAF0758492.1"/>
    </source>
</evidence>
<organism evidence="2 3">
    <name type="scientific">Aphis craccivora</name>
    <name type="common">Cowpea aphid</name>
    <dbReference type="NCBI Taxonomy" id="307492"/>
    <lineage>
        <taxon>Eukaryota</taxon>
        <taxon>Metazoa</taxon>
        <taxon>Ecdysozoa</taxon>
        <taxon>Arthropoda</taxon>
        <taxon>Hexapoda</taxon>
        <taxon>Insecta</taxon>
        <taxon>Pterygota</taxon>
        <taxon>Neoptera</taxon>
        <taxon>Paraneoptera</taxon>
        <taxon>Hemiptera</taxon>
        <taxon>Sternorrhyncha</taxon>
        <taxon>Aphidomorpha</taxon>
        <taxon>Aphidoidea</taxon>
        <taxon>Aphididae</taxon>
        <taxon>Aphidini</taxon>
        <taxon>Aphis</taxon>
        <taxon>Aphis</taxon>
    </lineage>
</organism>